<keyword evidence="4 9" id="KW-0808">Transferase</keyword>
<gene>
    <name evidence="9 12" type="primary">argB</name>
    <name evidence="12" type="ORF">NCTC10926_02674</name>
    <name evidence="11" type="ORF">NCTC11296_02233</name>
</gene>
<keyword evidence="3 9" id="KW-0028">Amino-acid biosynthesis</keyword>
<keyword evidence="5 9" id="KW-0547">Nucleotide-binding</keyword>
<keyword evidence="6 9" id="KW-0418">Kinase</keyword>
<evidence type="ECO:0000256" key="9">
    <source>
        <dbReference type="HAMAP-Rule" id="MF_00082"/>
    </source>
</evidence>
<dbReference type="InterPro" id="IPR037528">
    <property type="entry name" value="ArgB"/>
</dbReference>
<dbReference type="AlphaFoldDB" id="A0A380Z2Q5"/>
<dbReference type="InterPro" id="IPR004662">
    <property type="entry name" value="AcgluKinase_fam"/>
</dbReference>
<dbReference type="GO" id="GO:0005737">
    <property type="term" value="C:cytoplasm"/>
    <property type="evidence" value="ECO:0007669"/>
    <property type="project" value="UniProtKB-SubCell"/>
</dbReference>
<comment type="catalytic activity">
    <reaction evidence="8 9">
        <text>N-acetyl-L-glutamate + ATP = N-acetyl-L-glutamyl 5-phosphate + ADP</text>
        <dbReference type="Rhea" id="RHEA:14629"/>
        <dbReference type="ChEBI" id="CHEBI:30616"/>
        <dbReference type="ChEBI" id="CHEBI:44337"/>
        <dbReference type="ChEBI" id="CHEBI:57936"/>
        <dbReference type="ChEBI" id="CHEBI:456216"/>
        <dbReference type="EC" id="2.7.2.8"/>
    </reaction>
</comment>
<feature type="binding site" evidence="9">
    <location>
        <position position="160"/>
    </location>
    <ligand>
        <name>substrate</name>
    </ligand>
</feature>
<organism evidence="12 14">
    <name type="scientific">Avibacterium paragallinarum</name>
    <name type="common">Haemophilus gallinarum</name>
    <dbReference type="NCBI Taxonomy" id="728"/>
    <lineage>
        <taxon>Bacteria</taxon>
        <taxon>Pseudomonadati</taxon>
        <taxon>Pseudomonadota</taxon>
        <taxon>Gammaproteobacteria</taxon>
        <taxon>Pasteurellales</taxon>
        <taxon>Pasteurellaceae</taxon>
        <taxon>Avibacterium</taxon>
    </lineage>
</organism>
<dbReference type="SUPFAM" id="SSF53633">
    <property type="entry name" value="Carbamate kinase-like"/>
    <property type="match status" value="1"/>
</dbReference>
<accession>A0A380Z2Q5</accession>
<dbReference type="GO" id="GO:0005524">
    <property type="term" value="F:ATP binding"/>
    <property type="evidence" value="ECO:0007669"/>
    <property type="project" value="UniProtKB-UniRule"/>
</dbReference>
<evidence type="ECO:0000313" key="11">
    <source>
        <dbReference type="EMBL" id="STO72309.1"/>
    </source>
</evidence>
<evidence type="ECO:0000256" key="8">
    <source>
        <dbReference type="ARBA" id="ARBA00048141"/>
    </source>
</evidence>
<feature type="domain" description="Aspartate/glutamate/uridylate kinase" evidence="10">
    <location>
        <begin position="6"/>
        <end position="236"/>
    </location>
</feature>
<sequence>MKTMKPLVIKLGGVLLDTPQAMENLFTALAEYQQHFARPLLIVHGGGCVVDELMQRLDLPVKKKNGLRVTPENQIDIIVAALAGIANKTLVAQAAKFNLNPVGLCLADGKLTKAHQFDVELGHVANVVPNKPELLHHLLSEAFLPIISSIAVDEQGRLMNVNADQAATAIAALIQGDLVMLSDVDGVLDENKQRLEQLNSEQISQLIQQGVITDGMIVKVNAALDAAKILNTGVDIANWKYPEKLTALFAGEIIGTRILP</sequence>
<dbReference type="HAMAP" id="MF_00082">
    <property type="entry name" value="ArgB"/>
    <property type="match status" value="1"/>
</dbReference>
<comment type="pathway">
    <text evidence="1 9">Amino-acid biosynthesis; L-arginine biosynthesis; N(2)-acetyl-L-ornithine from L-glutamate: step 2/4.</text>
</comment>
<dbReference type="Proteomes" id="UP000254465">
    <property type="component" value="Unassembled WGS sequence"/>
</dbReference>
<dbReference type="Gene3D" id="3.40.1160.10">
    <property type="entry name" value="Acetylglutamate kinase-like"/>
    <property type="match status" value="1"/>
</dbReference>
<dbReference type="GO" id="GO:0003991">
    <property type="term" value="F:acetylglutamate kinase activity"/>
    <property type="evidence" value="ECO:0007669"/>
    <property type="project" value="UniProtKB-UniRule"/>
</dbReference>
<reference evidence="13 14" key="1">
    <citation type="submission" date="2018-06" db="EMBL/GenBank/DDBJ databases">
        <authorList>
            <consortium name="Pathogen Informatics"/>
            <person name="Doyle S."/>
        </authorList>
    </citation>
    <scope>NUCLEOTIDE SEQUENCE [LARGE SCALE GENOMIC DNA]</scope>
    <source>
        <strain evidence="12 14">NCTC10926</strain>
        <strain evidence="11 13">NCTC11296</strain>
    </source>
</reference>
<feature type="binding site" evidence="9">
    <location>
        <begin position="46"/>
        <end position="47"/>
    </location>
    <ligand>
        <name>substrate</name>
    </ligand>
</feature>
<feature type="site" description="Transition state stabilizer" evidence="9">
    <location>
        <position position="219"/>
    </location>
</feature>
<dbReference type="InterPro" id="IPR036393">
    <property type="entry name" value="AceGlu_kinase-like_sf"/>
</dbReference>
<dbReference type="GO" id="GO:0042450">
    <property type="term" value="P:L-arginine biosynthetic process via ornithine"/>
    <property type="evidence" value="ECO:0007669"/>
    <property type="project" value="UniProtKB-UniRule"/>
</dbReference>
<evidence type="ECO:0000256" key="6">
    <source>
        <dbReference type="ARBA" id="ARBA00022777"/>
    </source>
</evidence>
<dbReference type="PANTHER" id="PTHR23342">
    <property type="entry name" value="N-ACETYLGLUTAMATE SYNTHASE"/>
    <property type="match status" value="1"/>
</dbReference>
<dbReference type="NCBIfam" id="TIGR00761">
    <property type="entry name" value="argB"/>
    <property type="match status" value="1"/>
</dbReference>
<dbReference type="PANTHER" id="PTHR23342:SF0">
    <property type="entry name" value="N-ACETYLGLUTAMATE SYNTHASE, MITOCHONDRIAL"/>
    <property type="match status" value="1"/>
</dbReference>
<evidence type="ECO:0000256" key="1">
    <source>
        <dbReference type="ARBA" id="ARBA00004828"/>
    </source>
</evidence>
<comment type="similarity">
    <text evidence="9">Belongs to the acetylglutamate kinase family. ArgB subfamily.</text>
</comment>
<comment type="function">
    <text evidence="9">Catalyzes the ATP-dependent phosphorylation of N-acetyl-L-glutamate.</text>
</comment>
<evidence type="ECO:0000256" key="3">
    <source>
        <dbReference type="ARBA" id="ARBA00022605"/>
    </source>
</evidence>
<dbReference type="InterPro" id="IPR001048">
    <property type="entry name" value="Asp/Glu/Uridylate_kinase"/>
</dbReference>
<dbReference type="EMBL" id="UFSW01000002">
    <property type="protein sequence ID" value="SUV40624.1"/>
    <property type="molecule type" value="Genomic_DNA"/>
</dbReference>
<evidence type="ECO:0000256" key="7">
    <source>
        <dbReference type="ARBA" id="ARBA00022840"/>
    </source>
</evidence>
<feature type="site" description="Transition state stabilizer" evidence="9">
    <location>
        <position position="10"/>
    </location>
</feature>
<protein>
    <recommendedName>
        <fullName evidence="9">Acetylglutamate kinase</fullName>
        <ecNumber evidence="9">2.7.2.8</ecNumber>
    </recommendedName>
    <alternativeName>
        <fullName evidence="9">N-acetyl-L-glutamate 5-phosphotransferase</fullName>
    </alternativeName>
    <alternativeName>
        <fullName evidence="9">NAG kinase</fullName>
        <shortName evidence="9">NAGK</shortName>
    </alternativeName>
</protein>
<evidence type="ECO:0000259" key="10">
    <source>
        <dbReference type="Pfam" id="PF00696"/>
    </source>
</evidence>
<evidence type="ECO:0000256" key="5">
    <source>
        <dbReference type="ARBA" id="ARBA00022741"/>
    </source>
</evidence>
<dbReference type="Proteomes" id="UP000254620">
    <property type="component" value="Unassembled WGS sequence"/>
</dbReference>
<dbReference type="EC" id="2.7.2.8" evidence="9"/>
<comment type="subcellular location">
    <subcellularLocation>
        <location evidence="9">Cytoplasm</location>
    </subcellularLocation>
</comment>
<dbReference type="PIRSF" id="PIRSF000728">
    <property type="entry name" value="NAGK"/>
    <property type="match status" value="1"/>
</dbReference>
<dbReference type="UniPathway" id="UPA00068">
    <property type="reaction ID" value="UER00107"/>
</dbReference>
<proteinExistence type="inferred from homology"/>
<feature type="binding site" evidence="9">
    <location>
        <position position="68"/>
    </location>
    <ligand>
        <name>substrate</name>
    </ligand>
</feature>
<evidence type="ECO:0000313" key="13">
    <source>
        <dbReference type="Proteomes" id="UP000254465"/>
    </source>
</evidence>
<keyword evidence="9" id="KW-0963">Cytoplasm</keyword>
<dbReference type="EMBL" id="UGHK01000002">
    <property type="protein sequence ID" value="STO72309.1"/>
    <property type="molecule type" value="Genomic_DNA"/>
</dbReference>
<name>A0A380Z2Q5_AVIPA</name>
<keyword evidence="2 9" id="KW-0055">Arginine biosynthesis</keyword>
<evidence type="ECO:0000256" key="4">
    <source>
        <dbReference type="ARBA" id="ARBA00022679"/>
    </source>
</evidence>
<dbReference type="Pfam" id="PF00696">
    <property type="entry name" value="AA_kinase"/>
    <property type="match status" value="1"/>
</dbReference>
<evidence type="ECO:0000313" key="14">
    <source>
        <dbReference type="Proteomes" id="UP000254620"/>
    </source>
</evidence>
<evidence type="ECO:0000256" key="2">
    <source>
        <dbReference type="ARBA" id="ARBA00022571"/>
    </source>
</evidence>
<evidence type="ECO:0000313" key="12">
    <source>
        <dbReference type="EMBL" id="SUV40624.1"/>
    </source>
</evidence>
<keyword evidence="7 9" id="KW-0067">ATP-binding</keyword>